<name>A0A4Q7B299_9GAMM</name>
<dbReference type="Pfam" id="PF21993">
    <property type="entry name" value="TetR_C_13_2"/>
    <property type="match status" value="1"/>
</dbReference>
<dbReference type="InterPro" id="IPR036271">
    <property type="entry name" value="Tet_transcr_reg_TetR-rel_C_sf"/>
</dbReference>
<comment type="caution">
    <text evidence="6">The sequence shown here is derived from an EMBL/GenBank/DDBJ whole genome shotgun (WGS) entry which is preliminary data.</text>
</comment>
<evidence type="ECO:0000259" key="5">
    <source>
        <dbReference type="PROSITE" id="PS50977"/>
    </source>
</evidence>
<dbReference type="Proteomes" id="UP000293483">
    <property type="component" value="Unassembled WGS sequence"/>
</dbReference>
<dbReference type="PANTHER" id="PTHR47506:SF7">
    <property type="entry name" value="TRANSCRIPTIONAL REGULATORY PROTEIN"/>
    <property type="match status" value="1"/>
</dbReference>
<evidence type="ECO:0000256" key="3">
    <source>
        <dbReference type="ARBA" id="ARBA00023163"/>
    </source>
</evidence>
<dbReference type="PANTHER" id="PTHR47506">
    <property type="entry name" value="TRANSCRIPTIONAL REGULATORY PROTEIN"/>
    <property type="match status" value="1"/>
</dbReference>
<dbReference type="SUPFAM" id="SSF46689">
    <property type="entry name" value="Homeodomain-like"/>
    <property type="match status" value="1"/>
</dbReference>
<gene>
    <name evidence="6" type="ORF">EXE25_03650</name>
</gene>
<evidence type="ECO:0000256" key="2">
    <source>
        <dbReference type="ARBA" id="ARBA00023125"/>
    </source>
</evidence>
<organism evidence="6 7">
    <name type="scientific">Acinetobacter bouvetii</name>
    <dbReference type="NCBI Taxonomy" id="202951"/>
    <lineage>
        <taxon>Bacteria</taxon>
        <taxon>Pseudomonadati</taxon>
        <taxon>Pseudomonadota</taxon>
        <taxon>Gammaproteobacteria</taxon>
        <taxon>Moraxellales</taxon>
        <taxon>Moraxellaceae</taxon>
        <taxon>Acinetobacter</taxon>
    </lineage>
</organism>
<accession>A0A4Q7B299</accession>
<dbReference type="EMBL" id="SGSU01000003">
    <property type="protein sequence ID" value="RZG68780.1"/>
    <property type="molecule type" value="Genomic_DNA"/>
</dbReference>
<evidence type="ECO:0000256" key="4">
    <source>
        <dbReference type="PROSITE-ProRule" id="PRU00335"/>
    </source>
</evidence>
<dbReference type="InterPro" id="IPR009057">
    <property type="entry name" value="Homeodomain-like_sf"/>
</dbReference>
<feature type="DNA-binding region" description="H-T-H motif" evidence="4">
    <location>
        <begin position="28"/>
        <end position="47"/>
    </location>
</feature>
<dbReference type="AlphaFoldDB" id="A0A4Q7B299"/>
<dbReference type="Pfam" id="PF00440">
    <property type="entry name" value="TetR_N"/>
    <property type="match status" value="1"/>
</dbReference>
<dbReference type="PROSITE" id="PS50977">
    <property type="entry name" value="HTH_TETR_2"/>
    <property type="match status" value="1"/>
</dbReference>
<feature type="domain" description="HTH tetR-type" evidence="5">
    <location>
        <begin position="5"/>
        <end position="65"/>
    </location>
</feature>
<dbReference type="RefSeq" id="WP_130144185.1">
    <property type="nucleotide sequence ID" value="NZ_SGSU01000003.1"/>
</dbReference>
<protein>
    <submittedName>
        <fullName evidence="6">TetR/AcrR family transcriptional regulator</fullName>
    </submittedName>
</protein>
<keyword evidence="3" id="KW-0804">Transcription</keyword>
<proteinExistence type="predicted"/>
<dbReference type="GO" id="GO:0003677">
    <property type="term" value="F:DNA binding"/>
    <property type="evidence" value="ECO:0007669"/>
    <property type="project" value="UniProtKB-UniRule"/>
</dbReference>
<evidence type="ECO:0000313" key="7">
    <source>
        <dbReference type="Proteomes" id="UP000293483"/>
    </source>
</evidence>
<dbReference type="SUPFAM" id="SSF48498">
    <property type="entry name" value="Tetracyclin repressor-like, C-terminal domain"/>
    <property type="match status" value="1"/>
</dbReference>
<dbReference type="STRING" id="202951.GCA_001485025_00344"/>
<evidence type="ECO:0000313" key="6">
    <source>
        <dbReference type="EMBL" id="RZG68780.1"/>
    </source>
</evidence>
<keyword evidence="2 4" id="KW-0238">DNA-binding</keyword>
<evidence type="ECO:0000256" key="1">
    <source>
        <dbReference type="ARBA" id="ARBA00023015"/>
    </source>
</evidence>
<dbReference type="PRINTS" id="PR00455">
    <property type="entry name" value="HTHTETR"/>
</dbReference>
<dbReference type="InterPro" id="IPR001647">
    <property type="entry name" value="HTH_TetR"/>
</dbReference>
<dbReference type="Gene3D" id="1.10.357.10">
    <property type="entry name" value="Tetracycline Repressor, domain 2"/>
    <property type="match status" value="1"/>
</dbReference>
<dbReference type="InterPro" id="IPR054156">
    <property type="entry name" value="YxaF_TetR_C"/>
</dbReference>
<keyword evidence="1" id="KW-0805">Transcription regulation</keyword>
<reference evidence="6 7" key="1">
    <citation type="submission" date="2019-02" db="EMBL/GenBank/DDBJ databases">
        <title>The Batch Genome Submission of Acinetobacter spp. strains.</title>
        <authorList>
            <person name="Qin J."/>
            <person name="Hu Y."/>
            <person name="Ye H."/>
            <person name="Wei L."/>
            <person name="Feng Y."/>
            <person name="Zong Z."/>
        </authorList>
    </citation>
    <scope>NUCLEOTIDE SEQUENCE [LARGE SCALE GENOMIC DNA]</scope>
    <source>
        <strain evidence="6 7">WCHABo060081</strain>
    </source>
</reference>
<sequence length="192" mass="21917">MRPRKLSREQLLLQSALCFKQHGYTGTSVSMLAQACGLSKAALYYDFSSKDALLYEILDTTHQQLRNGIFLQLRQTHSNLTAAYRQIHANAEYFFSFGGMGCLAGILSAEQPNLPEMIQKKLRDVFQDWEQAFFIFFCQCMHETQAQIWAKLSVADYEGAILMSRIRPEAGYLSLLQQRIISQLNRGDTMLS</sequence>